<keyword evidence="2" id="KW-1185">Reference proteome</keyword>
<reference evidence="1 2" key="1">
    <citation type="submission" date="2024-04" db="EMBL/GenBank/DDBJ databases">
        <title>Human intestinal bacterial collection.</title>
        <authorList>
            <person name="Pauvert C."/>
            <person name="Hitch T.C.A."/>
            <person name="Clavel T."/>
        </authorList>
    </citation>
    <scope>NUCLEOTIDE SEQUENCE [LARGE SCALE GENOMIC DNA]</scope>
    <source>
        <strain evidence="1 2">CLA-AA-H145</strain>
    </source>
</reference>
<dbReference type="RefSeq" id="WP_215759829.1">
    <property type="nucleotide sequence ID" value="NZ_JAHKBE010000021.1"/>
</dbReference>
<name>A0ABV1FQV3_9BACT</name>
<proteinExistence type="predicted"/>
<comment type="caution">
    <text evidence="1">The sequence shown here is derived from an EMBL/GenBank/DDBJ whole genome shotgun (WGS) entry which is preliminary data.</text>
</comment>
<protein>
    <submittedName>
        <fullName evidence="1">Uncharacterized protein</fullName>
    </submittedName>
</protein>
<dbReference type="Proteomes" id="UP001487296">
    <property type="component" value="Unassembled WGS sequence"/>
</dbReference>
<dbReference type="EMBL" id="JBBNFP010000021">
    <property type="protein sequence ID" value="MEQ2486745.1"/>
    <property type="molecule type" value="Genomic_DNA"/>
</dbReference>
<evidence type="ECO:0000313" key="2">
    <source>
        <dbReference type="Proteomes" id="UP001487296"/>
    </source>
</evidence>
<evidence type="ECO:0000313" key="1">
    <source>
        <dbReference type="EMBL" id="MEQ2486745.1"/>
    </source>
</evidence>
<organism evidence="1 2">
    <name type="scientific">Hallella faecis</name>
    <dbReference type="NCBI Taxonomy" id="2841596"/>
    <lineage>
        <taxon>Bacteria</taxon>
        <taxon>Pseudomonadati</taxon>
        <taxon>Bacteroidota</taxon>
        <taxon>Bacteroidia</taxon>
        <taxon>Bacteroidales</taxon>
        <taxon>Prevotellaceae</taxon>
        <taxon>Hallella</taxon>
    </lineage>
</organism>
<sequence length="216" mass="24846">MGLLSKIFGSKQSEAKTGGMEDFMTLVRVYFQASLAAQLGITNIGMLPDLRLFKSTLHIPTQNNKLGVGEKSHCKKMMKEIYGTDDSFFKEVDQSIRRNCHRLPDVQVYLVQFQNFTQDLMMLIGNLMKFKLRVPSIFKKSIYTMTEKTVSDIFNRNDFSDAGVMKTVLGIRQYNQRLGFSQKWVTDFVFQVVMLAKKEPRPKDEDVEKAKAKMSK</sequence>
<gene>
    <name evidence="1" type="ORF">AAAT34_06715</name>
</gene>
<accession>A0ABV1FQV3</accession>